<reference evidence="2 3" key="1">
    <citation type="submission" date="2016-07" db="EMBL/GenBank/DDBJ databases">
        <title>Draft genome of the white-rot fungus Obba rivulosa 3A-2.</title>
        <authorList>
            <consortium name="DOE Joint Genome Institute"/>
            <person name="Miettinen O."/>
            <person name="Riley R."/>
            <person name="Acob R."/>
            <person name="Barry K."/>
            <person name="Cullen D."/>
            <person name="De Vries R."/>
            <person name="Hainaut M."/>
            <person name="Hatakka A."/>
            <person name="Henrissat B."/>
            <person name="Hilden K."/>
            <person name="Kuo R."/>
            <person name="Labutti K."/>
            <person name="Lipzen A."/>
            <person name="Makela M.R."/>
            <person name="Sandor L."/>
            <person name="Spatafora J.W."/>
            <person name="Grigoriev I.V."/>
            <person name="Hibbett D.S."/>
        </authorList>
    </citation>
    <scope>NUCLEOTIDE SEQUENCE [LARGE SCALE GENOMIC DNA]</scope>
    <source>
        <strain evidence="2 3">3A-2</strain>
    </source>
</reference>
<organism evidence="2 3">
    <name type="scientific">Obba rivulosa</name>
    <dbReference type="NCBI Taxonomy" id="1052685"/>
    <lineage>
        <taxon>Eukaryota</taxon>
        <taxon>Fungi</taxon>
        <taxon>Dikarya</taxon>
        <taxon>Basidiomycota</taxon>
        <taxon>Agaricomycotina</taxon>
        <taxon>Agaricomycetes</taxon>
        <taxon>Polyporales</taxon>
        <taxon>Gelatoporiaceae</taxon>
        <taxon>Obba</taxon>
    </lineage>
</organism>
<evidence type="ECO:0000313" key="2">
    <source>
        <dbReference type="EMBL" id="OCH84434.1"/>
    </source>
</evidence>
<gene>
    <name evidence="2" type="ORF">OBBRIDRAFT_839698</name>
</gene>
<dbReference type="EMBL" id="KV722673">
    <property type="protein sequence ID" value="OCH84434.1"/>
    <property type="molecule type" value="Genomic_DNA"/>
</dbReference>
<dbReference type="AlphaFoldDB" id="A0A8E2AM92"/>
<accession>A0A8E2AM92</accession>
<dbReference type="OrthoDB" id="107110at2759"/>
<evidence type="ECO:0000313" key="3">
    <source>
        <dbReference type="Proteomes" id="UP000250043"/>
    </source>
</evidence>
<protein>
    <submittedName>
        <fullName evidence="2">Uncharacterized protein</fullName>
    </submittedName>
</protein>
<name>A0A8E2AM92_9APHY</name>
<dbReference type="Proteomes" id="UP000250043">
    <property type="component" value="Unassembled WGS sequence"/>
</dbReference>
<feature type="region of interest" description="Disordered" evidence="1">
    <location>
        <begin position="143"/>
        <end position="174"/>
    </location>
</feature>
<sequence>MDQLLPESARREQSGHVKLVCSFDEADVLALQEVPGNAEEGNLYNALCSSLDVFRGLPIFFIFLSTNSQITLLVPPKSRSKSTAAKQHFGSLVAPFTETPFDCLPKFLLLRDEHTLHNIITVEFMAQLGRSLWGSLLNAMELEPEPKSEPPSQSKSTSTVSAPPPMTASPSLQNLNPMTAKMIPLARTKLLSCDALLKFTDETKVEVLLQYYTPLRKRVLAEVRVCLNYEPSRQGPEDV</sequence>
<proteinExistence type="predicted"/>
<evidence type="ECO:0000256" key="1">
    <source>
        <dbReference type="SAM" id="MobiDB-lite"/>
    </source>
</evidence>
<keyword evidence="3" id="KW-1185">Reference proteome</keyword>